<proteinExistence type="predicted"/>
<dbReference type="AlphaFoldDB" id="A0A7C3WRQ9"/>
<sequence length="167" mass="19098">MGKITVGERKNILQKDVKPSQTELKNDAFLEEKAKATNSDLDDIYLDDEVIDDEVIDEDDVDNYLDDDDEDVEEMEEYKNQFSNTTTTEFESKIEVPSSSSFSLSIEELKEFIFNTAGSFYATYVSHFHPSQLAKGGDSIRRDAAKEIIAFSKILLEELSKEMRNKK</sequence>
<reference evidence="1" key="1">
    <citation type="journal article" date="2020" name="mSystems">
        <title>Genome- and Community-Level Interaction Insights into Carbon Utilization and Element Cycling Functions of Hydrothermarchaeota in Hydrothermal Sediment.</title>
        <authorList>
            <person name="Zhou Z."/>
            <person name="Liu Y."/>
            <person name="Xu W."/>
            <person name="Pan J."/>
            <person name="Luo Z.H."/>
            <person name="Li M."/>
        </authorList>
    </citation>
    <scope>NUCLEOTIDE SEQUENCE [LARGE SCALE GENOMIC DNA]</scope>
    <source>
        <strain evidence="1">SpSt-751</strain>
    </source>
</reference>
<evidence type="ECO:0000313" key="1">
    <source>
        <dbReference type="EMBL" id="HGB30529.1"/>
    </source>
</evidence>
<organism evidence="1">
    <name type="scientific">Dictyoglomus turgidum</name>
    <dbReference type="NCBI Taxonomy" id="513050"/>
    <lineage>
        <taxon>Bacteria</taxon>
        <taxon>Pseudomonadati</taxon>
        <taxon>Dictyoglomota</taxon>
        <taxon>Dictyoglomia</taxon>
        <taxon>Dictyoglomales</taxon>
        <taxon>Dictyoglomaceae</taxon>
        <taxon>Dictyoglomus</taxon>
    </lineage>
</organism>
<name>A0A7C3WRQ9_9BACT</name>
<dbReference type="EMBL" id="DTGA01000036">
    <property type="protein sequence ID" value="HGB30529.1"/>
    <property type="molecule type" value="Genomic_DNA"/>
</dbReference>
<protein>
    <submittedName>
        <fullName evidence="1">Uncharacterized protein</fullName>
    </submittedName>
</protein>
<accession>A0A7C3WRQ9</accession>
<comment type="caution">
    <text evidence="1">The sequence shown here is derived from an EMBL/GenBank/DDBJ whole genome shotgun (WGS) entry which is preliminary data.</text>
</comment>
<gene>
    <name evidence="1" type="ORF">ENV35_01470</name>
</gene>